<comment type="caution">
    <text evidence="4">The sequence shown here is derived from an EMBL/GenBank/DDBJ whole genome shotgun (WGS) entry which is preliminary data.</text>
</comment>
<dbReference type="InterPro" id="IPR049450">
    <property type="entry name" value="ACOT8-like_C"/>
</dbReference>
<dbReference type="SUPFAM" id="SSF54637">
    <property type="entry name" value="Thioesterase/thiol ester dehydrase-isomerase"/>
    <property type="match status" value="1"/>
</dbReference>
<dbReference type="Proteomes" id="UP001597216">
    <property type="component" value="Unassembled WGS sequence"/>
</dbReference>
<feature type="region of interest" description="Disordered" evidence="1">
    <location>
        <begin position="114"/>
        <end position="183"/>
    </location>
</feature>
<dbReference type="EMBL" id="JBHTLQ010000001">
    <property type="protein sequence ID" value="MFD1189014.1"/>
    <property type="molecule type" value="Genomic_DNA"/>
</dbReference>
<organism evidence="4 5">
    <name type="scientific">Phenylobacterium conjunctum</name>
    <dbReference type="NCBI Taxonomy" id="1298959"/>
    <lineage>
        <taxon>Bacteria</taxon>
        <taxon>Pseudomonadati</taxon>
        <taxon>Pseudomonadota</taxon>
        <taxon>Alphaproteobacteria</taxon>
        <taxon>Caulobacterales</taxon>
        <taxon>Caulobacteraceae</taxon>
        <taxon>Phenylobacterium</taxon>
    </lineage>
</organism>
<dbReference type="InterPro" id="IPR029069">
    <property type="entry name" value="HotDog_dom_sf"/>
</dbReference>
<accession>A0ABW3SVT8</accession>
<dbReference type="InterPro" id="IPR042171">
    <property type="entry name" value="Acyl-CoA_hotdog"/>
</dbReference>
<evidence type="ECO:0000313" key="5">
    <source>
        <dbReference type="Proteomes" id="UP001597216"/>
    </source>
</evidence>
<reference evidence="5" key="1">
    <citation type="journal article" date="2019" name="Int. J. Syst. Evol. Microbiol.">
        <title>The Global Catalogue of Microorganisms (GCM) 10K type strain sequencing project: providing services to taxonomists for standard genome sequencing and annotation.</title>
        <authorList>
            <consortium name="The Broad Institute Genomics Platform"/>
            <consortium name="The Broad Institute Genome Sequencing Center for Infectious Disease"/>
            <person name="Wu L."/>
            <person name="Ma J."/>
        </authorList>
    </citation>
    <scope>NUCLEOTIDE SEQUENCE [LARGE SCALE GENOMIC DNA]</scope>
    <source>
        <strain evidence="5">CCUG 55074</strain>
    </source>
</reference>
<dbReference type="Pfam" id="PF20789">
    <property type="entry name" value="4HBT_3C"/>
    <property type="match status" value="1"/>
</dbReference>
<evidence type="ECO:0000259" key="3">
    <source>
        <dbReference type="Pfam" id="PF20789"/>
    </source>
</evidence>
<dbReference type="Gene3D" id="2.40.160.210">
    <property type="entry name" value="Acyl-CoA thioesterase, double hotdog domain"/>
    <property type="match status" value="1"/>
</dbReference>
<feature type="compositionally biased region" description="Basic and acidic residues" evidence="1">
    <location>
        <begin position="140"/>
        <end position="166"/>
    </location>
</feature>
<dbReference type="Pfam" id="PF13622">
    <property type="entry name" value="4HBT_3"/>
    <property type="match status" value="1"/>
</dbReference>
<evidence type="ECO:0000313" key="4">
    <source>
        <dbReference type="EMBL" id="MFD1189014.1"/>
    </source>
</evidence>
<evidence type="ECO:0000256" key="1">
    <source>
        <dbReference type="SAM" id="MobiDB-lite"/>
    </source>
</evidence>
<gene>
    <name evidence="4" type="ORF">ACFQ27_00355</name>
</gene>
<sequence>MGDGFGTVSTTAFFIEDGDRFVPTEAAGGYWRPNTLGGRFVGGLLGLGLERAYGASDLVPARLCVDLIKMAPKAPLQVATQIIRQGRRLLLAEAQLIADGDVVARANCLYLRETENPDSPTPQSPSWRVPSPHDLLPQPDRGHWEIRPIPADRREAHDTPRRRLAGEGDAPSSAANPPVLGPLSPFEARQAWVRETRPLVEGQAHTPFTRVALAADFASPMAHSSLGSIDYVNTDFTVYMHRLPATEWLGFDMVRHHALAGVAVGECWLHDEMGPVGTINVAAVAQRQA</sequence>
<evidence type="ECO:0000259" key="2">
    <source>
        <dbReference type="Pfam" id="PF13622"/>
    </source>
</evidence>
<keyword evidence="5" id="KW-1185">Reference proteome</keyword>
<protein>
    <submittedName>
        <fullName evidence="4">Thioesterase family protein</fullName>
    </submittedName>
</protein>
<name>A0ABW3SVT8_9CAUL</name>
<proteinExistence type="predicted"/>
<feature type="domain" description="Acyl-CoA thioesterase-like N-terminal HotDog" evidence="2">
    <location>
        <begin position="56"/>
        <end position="109"/>
    </location>
</feature>
<feature type="domain" description="Acyl-CoA thioesterase-like C-terminal" evidence="3">
    <location>
        <begin position="184"/>
        <end position="279"/>
    </location>
</feature>
<dbReference type="InterPro" id="IPR049449">
    <property type="entry name" value="TesB_ACOT8-like_N"/>
</dbReference>
<dbReference type="RefSeq" id="WP_377351957.1">
    <property type="nucleotide sequence ID" value="NZ_JBHTLQ010000001.1"/>
</dbReference>